<dbReference type="Proteomes" id="UP000823851">
    <property type="component" value="Unassembled WGS sequence"/>
</dbReference>
<name>A0A9D2QZK0_9FIRM</name>
<sequence length="166" mass="19164">MDYFGRGPGGLLGDTGGWRGQNGNHTWQRMTLPFFMAYPDVLFQEEDAVMRDLEYLIQLYPERAGKYLRTISHMLDHLDYRGSLIYDEYPDRLALFRLADSVEEQIRREEAPAALAEPQEAGGLIKREGESGAETQDRKALVQILLYYEIFRRRRKIRQNAGCVSG</sequence>
<comment type="caution">
    <text evidence="1">The sequence shown here is derived from an EMBL/GenBank/DDBJ whole genome shotgun (WGS) entry which is preliminary data.</text>
</comment>
<dbReference type="AlphaFoldDB" id="A0A9D2QZK0"/>
<accession>A0A9D2QZK0</accession>
<dbReference type="EMBL" id="DWUW01000090">
    <property type="protein sequence ID" value="HJD30921.1"/>
    <property type="molecule type" value="Genomic_DNA"/>
</dbReference>
<reference evidence="1" key="1">
    <citation type="journal article" date="2021" name="PeerJ">
        <title>Extensive microbial diversity within the chicken gut microbiome revealed by metagenomics and culture.</title>
        <authorList>
            <person name="Gilroy R."/>
            <person name="Ravi A."/>
            <person name="Getino M."/>
            <person name="Pursley I."/>
            <person name="Horton D.L."/>
            <person name="Alikhan N.F."/>
            <person name="Baker D."/>
            <person name="Gharbi K."/>
            <person name="Hall N."/>
            <person name="Watson M."/>
            <person name="Adriaenssens E.M."/>
            <person name="Foster-Nyarko E."/>
            <person name="Jarju S."/>
            <person name="Secka A."/>
            <person name="Antonio M."/>
            <person name="Oren A."/>
            <person name="Chaudhuri R.R."/>
            <person name="La Ragione R."/>
            <person name="Hildebrand F."/>
            <person name="Pallen M.J."/>
        </authorList>
    </citation>
    <scope>NUCLEOTIDE SEQUENCE</scope>
    <source>
        <strain evidence="1">ChiHjej8B7-25341</strain>
    </source>
</reference>
<protein>
    <submittedName>
        <fullName evidence="1">Uncharacterized protein</fullName>
    </submittedName>
</protein>
<gene>
    <name evidence="1" type="ORF">H9912_03170</name>
</gene>
<reference evidence="1" key="2">
    <citation type="submission" date="2021-04" db="EMBL/GenBank/DDBJ databases">
        <authorList>
            <person name="Gilroy R."/>
        </authorList>
    </citation>
    <scope>NUCLEOTIDE SEQUENCE</scope>
    <source>
        <strain evidence="1">ChiHjej8B7-25341</strain>
    </source>
</reference>
<organism evidence="1 2">
    <name type="scientific">Candidatus Eisenbergiella stercorigallinarum</name>
    <dbReference type="NCBI Taxonomy" id="2838557"/>
    <lineage>
        <taxon>Bacteria</taxon>
        <taxon>Bacillati</taxon>
        <taxon>Bacillota</taxon>
        <taxon>Clostridia</taxon>
        <taxon>Lachnospirales</taxon>
        <taxon>Lachnospiraceae</taxon>
        <taxon>Eisenbergiella</taxon>
    </lineage>
</organism>
<proteinExistence type="predicted"/>
<evidence type="ECO:0000313" key="1">
    <source>
        <dbReference type="EMBL" id="HJD30921.1"/>
    </source>
</evidence>
<evidence type="ECO:0000313" key="2">
    <source>
        <dbReference type="Proteomes" id="UP000823851"/>
    </source>
</evidence>